<protein>
    <recommendedName>
        <fullName evidence="4">Lipocalin-like domain-containing protein</fullName>
    </recommendedName>
</protein>
<proteinExistence type="predicted"/>
<evidence type="ECO:0008006" key="4">
    <source>
        <dbReference type="Google" id="ProtNLM"/>
    </source>
</evidence>
<evidence type="ECO:0000313" key="2">
    <source>
        <dbReference type="EMBL" id="EFU29688.1"/>
    </source>
</evidence>
<sequence>MNKILRYSLLVAIAMMSSFSFAQTKFNFDDAKTMFGLPGESSGSGKNYVATGDFKEDKTATIDGIGITVSASPSEAKNRNRVWYKYPKLRMYSGTMTIKAPEGKKLKNIEFQLGSKAEYAKWGKGNSVNNGTLTPFVENKTKMVTWTGDAESVVLSVSANTQFSAIIVTLDSSTGINNVETTTANANAPVYNLAGQRVDSNYKGVVIKKGKKYMQ</sequence>
<dbReference type="EMBL" id="AEPD01000040">
    <property type="protein sequence ID" value="EFU29688.1"/>
    <property type="molecule type" value="Genomic_DNA"/>
</dbReference>
<feature type="chain" id="PRO_5003207222" description="Lipocalin-like domain-containing protein" evidence="1">
    <location>
        <begin position="23"/>
        <end position="215"/>
    </location>
</feature>
<evidence type="ECO:0000256" key="1">
    <source>
        <dbReference type="SAM" id="SignalP"/>
    </source>
</evidence>
<dbReference type="HOGENOM" id="CLU_1287917_0_0_10"/>
<gene>
    <name evidence="2" type="ORF">HMPREF6485_2373</name>
</gene>
<dbReference type="STRING" id="873513.HMPREF6485_2373"/>
<feature type="signal peptide" evidence="1">
    <location>
        <begin position="1"/>
        <end position="22"/>
    </location>
</feature>
<reference evidence="2 3" key="1">
    <citation type="submission" date="2010-10" db="EMBL/GenBank/DDBJ databases">
        <authorList>
            <person name="Muzny D."/>
            <person name="Qin X."/>
            <person name="Deng J."/>
            <person name="Jiang H."/>
            <person name="Liu Y."/>
            <person name="Qu J."/>
            <person name="Song X.-Z."/>
            <person name="Zhang L."/>
            <person name="Thornton R."/>
            <person name="Coyle M."/>
            <person name="Francisco L."/>
            <person name="Jackson L."/>
            <person name="Javaid M."/>
            <person name="Korchina V."/>
            <person name="Kovar C."/>
            <person name="Mata R."/>
            <person name="Mathew T."/>
            <person name="Ngo R."/>
            <person name="Nguyen L."/>
            <person name="Nguyen N."/>
            <person name="Okwuonu G."/>
            <person name="Ongeri F."/>
            <person name="Pham C."/>
            <person name="Simmons D."/>
            <person name="Wilczek-Boney K."/>
            <person name="Hale W."/>
            <person name="Jakkamsetti A."/>
            <person name="Pham P."/>
            <person name="Ruth R."/>
            <person name="San Lucas F."/>
            <person name="Warren J."/>
            <person name="Zhang J."/>
            <person name="Zhao Z."/>
            <person name="Zhou C."/>
            <person name="Zhu D."/>
            <person name="Lee S."/>
            <person name="Bess C."/>
            <person name="Blankenburg K."/>
            <person name="Forbes L."/>
            <person name="Fu Q."/>
            <person name="Gubbala S."/>
            <person name="Hirani K."/>
            <person name="Jayaseelan J.C."/>
            <person name="Lara F."/>
            <person name="Munidasa M."/>
            <person name="Palculict T."/>
            <person name="Patil S."/>
            <person name="Pu L.-L."/>
            <person name="Saada N."/>
            <person name="Tang L."/>
            <person name="Weissenberger G."/>
            <person name="Zhu Y."/>
            <person name="Hemphill L."/>
            <person name="Shang Y."/>
            <person name="Youmans B."/>
            <person name="Ayvaz T."/>
            <person name="Ross M."/>
            <person name="Santibanez J."/>
            <person name="Aqrawi P."/>
            <person name="Gross S."/>
            <person name="Joshi V."/>
            <person name="Fowler G."/>
            <person name="Nazareth L."/>
            <person name="Reid J."/>
            <person name="Worley K."/>
            <person name="Petrosino J."/>
            <person name="Highlander S."/>
            <person name="Gibbs R."/>
        </authorList>
    </citation>
    <scope>NUCLEOTIDE SEQUENCE [LARGE SCALE GENOMIC DNA]</scope>
    <source>
        <strain evidence="2 3">ATCC 33574</strain>
    </source>
</reference>
<dbReference type="Proteomes" id="UP000003112">
    <property type="component" value="Unassembled WGS sequence"/>
</dbReference>
<keyword evidence="1" id="KW-0732">Signal</keyword>
<accession>E6K9T0</accession>
<comment type="caution">
    <text evidence="2">The sequence shown here is derived from an EMBL/GenBank/DDBJ whole genome shotgun (WGS) entry which is preliminary data.</text>
</comment>
<dbReference type="GeneID" id="93537049"/>
<evidence type="ECO:0000313" key="3">
    <source>
        <dbReference type="Proteomes" id="UP000003112"/>
    </source>
</evidence>
<keyword evidence="3" id="KW-1185">Reference proteome</keyword>
<name>E6K9T0_9BACT</name>
<dbReference type="AlphaFoldDB" id="E6K9T0"/>
<dbReference type="RefSeq" id="WP_004346504.1">
    <property type="nucleotide sequence ID" value="NZ_GL586311.1"/>
</dbReference>
<organism evidence="2 3">
    <name type="scientific">Segatella buccae ATCC 33574</name>
    <dbReference type="NCBI Taxonomy" id="873513"/>
    <lineage>
        <taxon>Bacteria</taxon>
        <taxon>Pseudomonadati</taxon>
        <taxon>Bacteroidota</taxon>
        <taxon>Bacteroidia</taxon>
        <taxon>Bacteroidales</taxon>
        <taxon>Prevotellaceae</taxon>
        <taxon>Segatella</taxon>
    </lineage>
</organism>